<dbReference type="InterPro" id="IPR052043">
    <property type="entry name" value="PolySaccharide_Degr_Enz"/>
</dbReference>
<proteinExistence type="predicted"/>
<dbReference type="PANTHER" id="PTHR33886:SF8">
    <property type="entry name" value="UNSATURATED RHAMNOGALACTURONAN HYDROLASE (EUROFUNG)"/>
    <property type="match status" value="1"/>
</dbReference>
<dbReference type="EMBL" id="JAEINI020000020">
    <property type="protein sequence ID" value="MCB5228318.1"/>
    <property type="molecule type" value="Genomic_DNA"/>
</dbReference>
<organism evidence="2 3">
    <name type="scientific">Alishewanella maricola</name>
    <dbReference type="NCBI Taxonomy" id="2795740"/>
    <lineage>
        <taxon>Bacteria</taxon>
        <taxon>Pseudomonadati</taxon>
        <taxon>Pseudomonadota</taxon>
        <taxon>Gammaproteobacteria</taxon>
        <taxon>Alteromonadales</taxon>
        <taxon>Alteromonadaceae</taxon>
        <taxon>Alishewanella</taxon>
    </lineage>
</organism>
<protein>
    <submittedName>
        <fullName evidence="2">Glycoside hydrolase family 88 protein</fullName>
    </submittedName>
</protein>
<dbReference type="SUPFAM" id="SSF48208">
    <property type="entry name" value="Six-hairpin glycosidases"/>
    <property type="match status" value="1"/>
</dbReference>
<dbReference type="GO" id="GO:0016787">
    <property type="term" value="F:hydrolase activity"/>
    <property type="evidence" value="ECO:0007669"/>
    <property type="project" value="UniProtKB-KW"/>
</dbReference>
<accession>A0ABS8C7J1</accession>
<dbReference type="RefSeq" id="WP_226752373.1">
    <property type="nucleotide sequence ID" value="NZ_JAEINI020000020.1"/>
</dbReference>
<dbReference type="InterPro" id="IPR010905">
    <property type="entry name" value="Glyco_hydro_88"/>
</dbReference>
<dbReference type="PANTHER" id="PTHR33886">
    <property type="entry name" value="UNSATURATED RHAMNOGALACTURONAN HYDROLASE (EUROFUNG)"/>
    <property type="match status" value="1"/>
</dbReference>
<sequence length="428" mass="48423">MKQFLTGLALASVTLCSSCTSEHNNDANNSVAKDQHPIATWYKPIKYQKPGTASLTYSSALTSEAITQVANQVADWQLAQYDIRSNQMRVEDRASALPQGWIYATLHIGLSAWALASENEIYHQTVRNISAVNDWQLGPRVYHADDHAIGQVYMDLYRQYKNPNMIRHLKNTLDWVVAHPSQRTLNFEATEHENIELAYRTYDDPWCTQRWCWADAIFMAPPVFAQLSELTGDNKYLEFMDKEFWLATDYLYRSEQQLYLRDSRYFERKDPQGQLIYWGRGNGWVLAGLARTLSYLPEDFTPRSRYVELFTNMSNRLLALQNVDGSWPSSLLENNSTATPESSGTGLLVFGLAWGVNQGLLDKATFVPAIEKGWQSLVNSVNDNGRIGWVQQVAYAPGSATELDTQLYGTGAFLLAASEVIKLGRNAN</sequence>
<reference evidence="2 3" key="1">
    <citation type="submission" date="2021-10" db="EMBL/GenBank/DDBJ databases">
        <title>Alishewanella koreense sp. nov. isolated from seawater of southwestern coast in South Korea and the proposal for the reclassification of Rheinheimera perlucida and Rheinheimera tuosuensis as Arsukibacterium perlucida and Arsukibacterium tuosuensis.</title>
        <authorList>
            <person name="Kim K.H."/>
            <person name="Ruan W."/>
            <person name="Kim K.R."/>
            <person name="Baek J.H."/>
            <person name="Jeon C.O."/>
        </authorList>
    </citation>
    <scope>NUCLEOTIDE SEQUENCE [LARGE SCALE GENOMIC DNA]</scope>
    <source>
        <strain evidence="2 3">16-MA</strain>
    </source>
</reference>
<evidence type="ECO:0000313" key="3">
    <source>
        <dbReference type="Proteomes" id="UP000633814"/>
    </source>
</evidence>
<name>A0ABS8C7J1_9ALTE</name>
<evidence type="ECO:0000256" key="1">
    <source>
        <dbReference type="ARBA" id="ARBA00022801"/>
    </source>
</evidence>
<dbReference type="Proteomes" id="UP000633814">
    <property type="component" value="Unassembled WGS sequence"/>
</dbReference>
<evidence type="ECO:0000313" key="2">
    <source>
        <dbReference type="EMBL" id="MCB5228318.1"/>
    </source>
</evidence>
<dbReference type="InterPro" id="IPR008928">
    <property type="entry name" value="6-hairpin_glycosidase_sf"/>
</dbReference>
<dbReference type="InterPro" id="IPR012341">
    <property type="entry name" value="6hp_glycosidase-like_sf"/>
</dbReference>
<dbReference type="Gene3D" id="1.50.10.10">
    <property type="match status" value="1"/>
</dbReference>
<gene>
    <name evidence="2" type="ORF">JAO78_016050</name>
</gene>
<keyword evidence="1 2" id="KW-0378">Hydrolase</keyword>
<keyword evidence="3" id="KW-1185">Reference proteome</keyword>
<dbReference type="Pfam" id="PF07470">
    <property type="entry name" value="Glyco_hydro_88"/>
    <property type="match status" value="1"/>
</dbReference>
<comment type="caution">
    <text evidence="2">The sequence shown here is derived from an EMBL/GenBank/DDBJ whole genome shotgun (WGS) entry which is preliminary data.</text>
</comment>